<accession>A0A0F9B5I0</accession>
<evidence type="ECO:0000256" key="1">
    <source>
        <dbReference type="SAM" id="MobiDB-lite"/>
    </source>
</evidence>
<feature type="compositionally biased region" description="Pro residues" evidence="1">
    <location>
        <begin position="62"/>
        <end position="71"/>
    </location>
</feature>
<protein>
    <submittedName>
        <fullName evidence="2">Uncharacterized protein</fullName>
    </submittedName>
</protein>
<evidence type="ECO:0000313" key="2">
    <source>
        <dbReference type="EMBL" id="KKL16930.1"/>
    </source>
</evidence>
<comment type="caution">
    <text evidence="2">The sequence shown here is derived from an EMBL/GenBank/DDBJ whole genome shotgun (WGS) entry which is preliminary data.</text>
</comment>
<dbReference type="AlphaFoldDB" id="A0A0F9B5I0"/>
<dbReference type="EMBL" id="LAZR01039468">
    <property type="protein sequence ID" value="KKL16930.1"/>
    <property type="molecule type" value="Genomic_DNA"/>
</dbReference>
<proteinExistence type="predicted"/>
<reference evidence="2" key="1">
    <citation type="journal article" date="2015" name="Nature">
        <title>Complex archaea that bridge the gap between prokaryotes and eukaryotes.</title>
        <authorList>
            <person name="Spang A."/>
            <person name="Saw J.H."/>
            <person name="Jorgensen S.L."/>
            <person name="Zaremba-Niedzwiedzka K."/>
            <person name="Martijn J."/>
            <person name="Lind A.E."/>
            <person name="van Eijk R."/>
            <person name="Schleper C."/>
            <person name="Guy L."/>
            <person name="Ettema T.J."/>
        </authorList>
    </citation>
    <scope>NUCLEOTIDE SEQUENCE</scope>
</reference>
<organism evidence="2">
    <name type="scientific">marine sediment metagenome</name>
    <dbReference type="NCBI Taxonomy" id="412755"/>
    <lineage>
        <taxon>unclassified sequences</taxon>
        <taxon>metagenomes</taxon>
        <taxon>ecological metagenomes</taxon>
    </lineage>
</organism>
<sequence length="103" mass="10802">MNLTKEQVEIALAAGLSLTNPESDLLEVFRKHAAGVMILRQLLMGIGSGEIALSPATQLDPAAPPGTPPAQPNKGPAASRGAKKRASKKVSKKARKPKPTKKK</sequence>
<gene>
    <name evidence="2" type="ORF">LCGC14_2490660</name>
</gene>
<name>A0A0F9B5I0_9ZZZZ</name>
<feature type="compositionally biased region" description="Basic residues" evidence="1">
    <location>
        <begin position="81"/>
        <end position="103"/>
    </location>
</feature>
<feature type="region of interest" description="Disordered" evidence="1">
    <location>
        <begin position="55"/>
        <end position="103"/>
    </location>
</feature>